<feature type="non-terminal residue" evidence="2">
    <location>
        <position position="80"/>
    </location>
</feature>
<dbReference type="EMBL" id="BKCJ011879280">
    <property type="protein sequence ID" value="GFD60549.1"/>
    <property type="molecule type" value="Genomic_DNA"/>
</dbReference>
<evidence type="ECO:0000313" key="2">
    <source>
        <dbReference type="EMBL" id="GFD60549.1"/>
    </source>
</evidence>
<feature type="region of interest" description="Disordered" evidence="1">
    <location>
        <begin position="39"/>
        <end position="60"/>
    </location>
</feature>
<sequence>MVGKYRRLAGWAIDSRCIGGATDVNEAIVVHHMLRRTRQRGSGNAFKSTAQTLGGSLEHPRPKMLAERVKGRYHILDLPA</sequence>
<proteinExistence type="predicted"/>
<evidence type="ECO:0000256" key="1">
    <source>
        <dbReference type="SAM" id="MobiDB-lite"/>
    </source>
</evidence>
<comment type="caution">
    <text evidence="2">The sequence shown here is derived from an EMBL/GenBank/DDBJ whole genome shotgun (WGS) entry which is preliminary data.</text>
</comment>
<gene>
    <name evidence="2" type="ORF">Tci_932518</name>
</gene>
<feature type="compositionally biased region" description="Polar residues" evidence="1">
    <location>
        <begin position="40"/>
        <end position="54"/>
    </location>
</feature>
<name>A0A699XL77_TANCI</name>
<reference evidence="2" key="1">
    <citation type="journal article" date="2019" name="Sci. Rep.">
        <title>Draft genome of Tanacetum cinerariifolium, the natural source of mosquito coil.</title>
        <authorList>
            <person name="Yamashiro T."/>
            <person name="Shiraishi A."/>
            <person name="Satake H."/>
            <person name="Nakayama K."/>
        </authorList>
    </citation>
    <scope>NUCLEOTIDE SEQUENCE</scope>
</reference>
<accession>A0A699XL77</accession>
<organism evidence="2">
    <name type="scientific">Tanacetum cinerariifolium</name>
    <name type="common">Dalmatian daisy</name>
    <name type="synonym">Chrysanthemum cinerariifolium</name>
    <dbReference type="NCBI Taxonomy" id="118510"/>
    <lineage>
        <taxon>Eukaryota</taxon>
        <taxon>Viridiplantae</taxon>
        <taxon>Streptophyta</taxon>
        <taxon>Embryophyta</taxon>
        <taxon>Tracheophyta</taxon>
        <taxon>Spermatophyta</taxon>
        <taxon>Magnoliopsida</taxon>
        <taxon>eudicotyledons</taxon>
        <taxon>Gunneridae</taxon>
        <taxon>Pentapetalae</taxon>
        <taxon>asterids</taxon>
        <taxon>campanulids</taxon>
        <taxon>Asterales</taxon>
        <taxon>Asteraceae</taxon>
        <taxon>Asteroideae</taxon>
        <taxon>Anthemideae</taxon>
        <taxon>Anthemidinae</taxon>
        <taxon>Tanacetum</taxon>
    </lineage>
</organism>
<protein>
    <submittedName>
        <fullName evidence="2">Uncharacterized protein</fullName>
    </submittedName>
</protein>
<dbReference type="AlphaFoldDB" id="A0A699XL77"/>